<protein>
    <submittedName>
        <fullName evidence="4">Anti-sigma regulatory factor, serine/threonine protein kinase</fullName>
    </submittedName>
</protein>
<dbReference type="EMBL" id="CP000750">
    <property type="protein sequence ID" value="ABS03056.1"/>
    <property type="molecule type" value="Genomic_DNA"/>
</dbReference>
<dbReference type="Gene3D" id="3.30.565.10">
    <property type="entry name" value="Histidine kinase-like ATPase, C-terminal domain"/>
    <property type="match status" value="1"/>
</dbReference>
<keyword evidence="1 4" id="KW-0808">Transferase</keyword>
<dbReference type="GO" id="GO:0004674">
    <property type="term" value="F:protein serine/threonine kinase activity"/>
    <property type="evidence" value="ECO:0007669"/>
    <property type="project" value="UniProtKB-KW"/>
</dbReference>
<dbReference type="SUPFAM" id="SSF55874">
    <property type="entry name" value="ATPase domain of HSP90 chaperone/DNA topoisomerase II/histidine kinase"/>
    <property type="match status" value="1"/>
</dbReference>
<evidence type="ECO:0000259" key="3">
    <source>
        <dbReference type="Pfam" id="PF13581"/>
    </source>
</evidence>
<proteinExistence type="predicted"/>
<dbReference type="InterPro" id="IPR050267">
    <property type="entry name" value="Anti-sigma-factor_SerPK"/>
</dbReference>
<dbReference type="HOGENOM" id="CLU_090336_4_0_11"/>
<dbReference type="Proteomes" id="UP000001116">
    <property type="component" value="Chromosome"/>
</dbReference>
<evidence type="ECO:0000256" key="1">
    <source>
        <dbReference type="ARBA" id="ARBA00022527"/>
    </source>
</evidence>
<keyword evidence="5" id="KW-1185">Reference proteome</keyword>
<evidence type="ECO:0000313" key="4">
    <source>
        <dbReference type="EMBL" id="ABS03056.1"/>
    </source>
</evidence>
<keyword evidence="1 4" id="KW-0418">Kinase</keyword>
<accession>A6W8B7</accession>
<sequence length="135" mass="14533">MTWLDERVCEATPTAEITLPDEEHSARRARTFLSEAHCAEHHARVLEEAQLLVSELVTNAVRHGAPPVRVRVSCGGADGAGLQVAVSDGDPHPPVRRDAPPEAEGGRGVALVDIISDRWGVERADAGKTVWFVLS</sequence>
<dbReference type="PANTHER" id="PTHR35526">
    <property type="entry name" value="ANTI-SIGMA-F FACTOR RSBW-RELATED"/>
    <property type="match status" value="1"/>
</dbReference>
<evidence type="ECO:0000256" key="2">
    <source>
        <dbReference type="SAM" id="MobiDB-lite"/>
    </source>
</evidence>
<dbReference type="eggNOG" id="COG2172">
    <property type="taxonomic scope" value="Bacteria"/>
</dbReference>
<dbReference type="AlphaFoldDB" id="A6W8B7"/>
<name>A6W8B7_KINRD</name>
<evidence type="ECO:0000313" key="5">
    <source>
        <dbReference type="Proteomes" id="UP000001116"/>
    </source>
</evidence>
<feature type="compositionally biased region" description="Basic and acidic residues" evidence="2">
    <location>
        <begin position="89"/>
        <end position="100"/>
    </location>
</feature>
<organism evidence="4 5">
    <name type="scientific">Kineococcus radiotolerans (strain ATCC BAA-149 / DSM 14245 / SRS30216)</name>
    <dbReference type="NCBI Taxonomy" id="266940"/>
    <lineage>
        <taxon>Bacteria</taxon>
        <taxon>Bacillati</taxon>
        <taxon>Actinomycetota</taxon>
        <taxon>Actinomycetes</taxon>
        <taxon>Kineosporiales</taxon>
        <taxon>Kineosporiaceae</taxon>
        <taxon>Kineococcus</taxon>
    </lineage>
</organism>
<dbReference type="InterPro" id="IPR003594">
    <property type="entry name" value="HATPase_dom"/>
</dbReference>
<dbReference type="PANTHER" id="PTHR35526:SF3">
    <property type="entry name" value="ANTI-SIGMA-F FACTOR RSBW"/>
    <property type="match status" value="1"/>
</dbReference>
<gene>
    <name evidence="4" type="ordered locus">Krad_1570</name>
</gene>
<dbReference type="STRING" id="266940.Krad_1570"/>
<dbReference type="InterPro" id="IPR036890">
    <property type="entry name" value="HATPase_C_sf"/>
</dbReference>
<keyword evidence="1 4" id="KW-0723">Serine/threonine-protein kinase</keyword>
<dbReference type="Pfam" id="PF13581">
    <property type="entry name" value="HATPase_c_2"/>
    <property type="match status" value="1"/>
</dbReference>
<dbReference type="CDD" id="cd16936">
    <property type="entry name" value="HATPase_RsbW-like"/>
    <property type="match status" value="1"/>
</dbReference>
<reference evidence="5" key="1">
    <citation type="journal article" date="2008" name="PLoS ONE">
        <title>Survival in nuclear waste, extreme resistance, and potential applications gleaned from the genome sequence of Kineococcus radiotolerans SRS30216.</title>
        <authorList>
            <person name="Bagwell C.E."/>
            <person name="Bhat S."/>
            <person name="Hawkins G.M."/>
            <person name="Smith B.W."/>
            <person name="Biswas T."/>
            <person name="Hoover T.R."/>
            <person name="Saunders E."/>
            <person name="Han C.S."/>
            <person name="Tsodikov O.V."/>
            <person name="Shimkets L.J."/>
        </authorList>
    </citation>
    <scope>NUCLEOTIDE SEQUENCE [LARGE SCALE GENOMIC DNA]</scope>
    <source>
        <strain evidence="5">ATCC BAA-149 / DSM 14245 / SRS30216</strain>
    </source>
</reference>
<feature type="domain" description="Histidine kinase/HSP90-like ATPase" evidence="3">
    <location>
        <begin position="21"/>
        <end position="133"/>
    </location>
</feature>
<feature type="region of interest" description="Disordered" evidence="2">
    <location>
        <begin position="85"/>
        <end position="105"/>
    </location>
</feature>
<dbReference type="KEGG" id="kra:Krad_1570"/>